<dbReference type="OrthoDB" id="6435395at2759"/>
<dbReference type="Proteomes" id="UP000886998">
    <property type="component" value="Unassembled WGS sequence"/>
</dbReference>
<proteinExistence type="predicted"/>
<reference evidence="1" key="1">
    <citation type="submission" date="2020-08" db="EMBL/GenBank/DDBJ databases">
        <title>Multicomponent nature underlies the extraordinary mechanical properties of spider dragline silk.</title>
        <authorList>
            <person name="Kono N."/>
            <person name="Nakamura H."/>
            <person name="Mori M."/>
            <person name="Yoshida Y."/>
            <person name="Ohtoshi R."/>
            <person name="Malay A.D."/>
            <person name="Moran D.A.P."/>
            <person name="Tomita M."/>
            <person name="Numata K."/>
            <person name="Arakawa K."/>
        </authorList>
    </citation>
    <scope>NUCLEOTIDE SEQUENCE</scope>
</reference>
<comment type="caution">
    <text evidence="1">The sequence shown here is derived from an EMBL/GenBank/DDBJ whole genome shotgun (WGS) entry which is preliminary data.</text>
</comment>
<dbReference type="AlphaFoldDB" id="A0A8X7CNH8"/>
<dbReference type="PANTHER" id="PTHR47331">
    <property type="entry name" value="PHD-TYPE DOMAIN-CONTAINING PROTEIN"/>
    <property type="match status" value="1"/>
</dbReference>
<dbReference type="EMBL" id="BMAV01023562">
    <property type="protein sequence ID" value="GFY79414.1"/>
    <property type="molecule type" value="Genomic_DNA"/>
</dbReference>
<name>A0A8X7CNH8_9ARAC</name>
<sequence>MLKSFGVLKPPVDSKTRKSIQLFWKNFINQNPPDHLSRGILSARLSTLDLWWNGPECLKEPQDNWPERYSCEEDMSLTITEARKVKTQYLCTTSVEPTINVSHFSSYVRLIRIIAWIFIFLHKCKSQPHISSDLSSDEFEKAKNYWIRTVQQQCLAAEIDCLKNAQPFPAKSKISRFNPFLQDKTLSLGGRLQFANLATETKHSILLEGSRPFVKLLIFFTPTHTTSSLGCENSSL</sequence>
<keyword evidence="2" id="KW-1185">Reference proteome</keyword>
<organism evidence="1 2">
    <name type="scientific">Trichonephila inaurata madagascariensis</name>
    <dbReference type="NCBI Taxonomy" id="2747483"/>
    <lineage>
        <taxon>Eukaryota</taxon>
        <taxon>Metazoa</taxon>
        <taxon>Ecdysozoa</taxon>
        <taxon>Arthropoda</taxon>
        <taxon>Chelicerata</taxon>
        <taxon>Arachnida</taxon>
        <taxon>Araneae</taxon>
        <taxon>Araneomorphae</taxon>
        <taxon>Entelegynae</taxon>
        <taxon>Araneoidea</taxon>
        <taxon>Nephilidae</taxon>
        <taxon>Trichonephila</taxon>
        <taxon>Trichonephila inaurata</taxon>
    </lineage>
</organism>
<accession>A0A8X7CNH8</accession>
<dbReference type="PANTHER" id="PTHR47331:SF2">
    <property type="match status" value="1"/>
</dbReference>
<evidence type="ECO:0000313" key="1">
    <source>
        <dbReference type="EMBL" id="GFY79414.1"/>
    </source>
</evidence>
<gene>
    <name evidence="1" type="primary">AVEN_139256_1</name>
    <name evidence="1" type="ORF">TNIN_330191</name>
</gene>
<evidence type="ECO:0000313" key="2">
    <source>
        <dbReference type="Proteomes" id="UP000886998"/>
    </source>
</evidence>
<protein>
    <submittedName>
        <fullName evidence="1">Integrase catalytic domain-containing protein</fullName>
    </submittedName>
</protein>